<evidence type="ECO:0000313" key="1">
    <source>
        <dbReference type="EMBL" id="BBD09547.1"/>
    </source>
</evidence>
<proteinExistence type="predicted"/>
<dbReference type="AlphaFoldDB" id="A0A2Z6B204"/>
<dbReference type="Proteomes" id="UP000269883">
    <property type="component" value="Chromosome"/>
</dbReference>
<protein>
    <submittedName>
        <fullName evidence="1">Putative monovalent cation/H+ antiporter subunit D</fullName>
    </submittedName>
</protein>
<dbReference type="EMBL" id="AP017378">
    <property type="protein sequence ID" value="BBD09547.1"/>
    <property type="molecule type" value="Genomic_DNA"/>
</dbReference>
<name>A0A2Z6B204_9BACT</name>
<keyword evidence="2" id="KW-1185">Reference proteome</keyword>
<accession>A0A2Z6B204</accession>
<sequence length="54" mass="5692">MIVILEDGVCVPVLHAETLREYAGIPPFNFLSAKLTLIITGVEGGNRPCVAGPV</sequence>
<organism evidence="1 2">
    <name type="scientific">Desulfovibrio ferrophilus</name>
    <dbReference type="NCBI Taxonomy" id="241368"/>
    <lineage>
        <taxon>Bacteria</taxon>
        <taxon>Pseudomonadati</taxon>
        <taxon>Thermodesulfobacteriota</taxon>
        <taxon>Desulfovibrionia</taxon>
        <taxon>Desulfovibrionales</taxon>
        <taxon>Desulfovibrionaceae</taxon>
        <taxon>Desulfovibrio</taxon>
    </lineage>
</organism>
<reference evidence="1 2" key="1">
    <citation type="journal article" date="2018" name="Sci. Adv.">
        <title>Multi-heme cytochromes provide a pathway for survival in energy-limited environments.</title>
        <authorList>
            <person name="Deng X."/>
            <person name="Dohmae N."/>
            <person name="Nealson K.H."/>
            <person name="Hashimoto K."/>
            <person name="Okamoto A."/>
        </authorList>
    </citation>
    <scope>NUCLEOTIDE SEQUENCE [LARGE SCALE GENOMIC DNA]</scope>
    <source>
        <strain evidence="1 2">IS5</strain>
    </source>
</reference>
<evidence type="ECO:0000313" key="2">
    <source>
        <dbReference type="Proteomes" id="UP000269883"/>
    </source>
</evidence>
<gene>
    <name evidence="1" type="ORF">DFE_2821</name>
</gene>
<dbReference type="KEGG" id="dfl:DFE_2821"/>